<organism evidence="1 2">
    <name type="scientific">Rhodotorula diobovata</name>
    <dbReference type="NCBI Taxonomy" id="5288"/>
    <lineage>
        <taxon>Eukaryota</taxon>
        <taxon>Fungi</taxon>
        <taxon>Dikarya</taxon>
        <taxon>Basidiomycota</taxon>
        <taxon>Pucciniomycotina</taxon>
        <taxon>Microbotryomycetes</taxon>
        <taxon>Sporidiobolales</taxon>
        <taxon>Sporidiobolaceae</taxon>
        <taxon>Rhodotorula</taxon>
    </lineage>
</organism>
<evidence type="ECO:0000313" key="2">
    <source>
        <dbReference type="Proteomes" id="UP000311382"/>
    </source>
</evidence>
<sequence length="369" mass="41194">MEPDREDPDALYRAFENVLSWIGRRAGGAPANRHRDQHRQRIINSSLIHKTQNTFGFMWPALLPQERLLAVDAVVAVFCKSRTQDVLNCEEIAVDRLLMTIGFDASGPSEHDLAVAEYHARANAASSGIPCEPSAFERVHGSVRAIKQACEQCGPQAILDFEGWQAHLFDGEGGITRRKLERARSCLQAIIVRLDAVASSVHAHQLRRPALPSSDDILLDAWNMTQWPRDHLDTIVDLLLDAFNLYLVQRNRSIDPDVDPQIEDLRASAHQLGSEDSTHSLRIDAILQQVRALQARNYPDLQHLAGSIARLEDVLQHQQADLPSQCGGVSHFATLPVEQQELAVAKAREIVFELCETYATTGTLRKPEH</sequence>
<dbReference type="Proteomes" id="UP000311382">
    <property type="component" value="Unassembled WGS sequence"/>
</dbReference>
<protein>
    <submittedName>
        <fullName evidence="1">Uncharacterized protein</fullName>
    </submittedName>
</protein>
<dbReference type="AlphaFoldDB" id="A0A5C5FPJ7"/>
<proteinExistence type="predicted"/>
<name>A0A5C5FPJ7_9BASI</name>
<dbReference type="EMBL" id="SOZI01000180">
    <property type="protein sequence ID" value="TNY17721.1"/>
    <property type="molecule type" value="Genomic_DNA"/>
</dbReference>
<evidence type="ECO:0000313" key="1">
    <source>
        <dbReference type="EMBL" id="TNY17721.1"/>
    </source>
</evidence>
<reference evidence="1 2" key="1">
    <citation type="submission" date="2019-03" db="EMBL/GenBank/DDBJ databases">
        <title>Rhodosporidium diobovatum UCD-FST 08-225 genome sequencing, assembly, and annotation.</title>
        <authorList>
            <person name="Fakankun I.U."/>
            <person name="Fristensky B."/>
            <person name="Levin D.B."/>
        </authorList>
    </citation>
    <scope>NUCLEOTIDE SEQUENCE [LARGE SCALE GENOMIC DNA]</scope>
    <source>
        <strain evidence="1 2">UCD-FST 08-225</strain>
    </source>
</reference>
<gene>
    <name evidence="1" type="ORF">DMC30DRAFT_419508</name>
</gene>
<accession>A0A5C5FPJ7</accession>
<comment type="caution">
    <text evidence="1">The sequence shown here is derived from an EMBL/GenBank/DDBJ whole genome shotgun (WGS) entry which is preliminary data.</text>
</comment>
<keyword evidence="2" id="KW-1185">Reference proteome</keyword>